<dbReference type="Proteomes" id="UP000028073">
    <property type="component" value="Unassembled WGS sequence"/>
</dbReference>
<name>A0A081NHT5_9GAMM</name>
<dbReference type="GO" id="GO:0008270">
    <property type="term" value="F:zinc ion binding"/>
    <property type="evidence" value="ECO:0007669"/>
    <property type="project" value="UniProtKB-KW"/>
</dbReference>
<evidence type="ECO:0000259" key="2">
    <source>
        <dbReference type="PROSITE" id="PS50966"/>
    </source>
</evidence>
<proteinExistence type="predicted"/>
<gene>
    <name evidence="3" type="ORF">GZ78_10440</name>
</gene>
<organism evidence="3 4">
    <name type="scientific">Endozoicomonas numazuensis</name>
    <dbReference type="NCBI Taxonomy" id="1137799"/>
    <lineage>
        <taxon>Bacteria</taxon>
        <taxon>Pseudomonadati</taxon>
        <taxon>Pseudomonadota</taxon>
        <taxon>Gammaproteobacteria</taxon>
        <taxon>Oceanospirillales</taxon>
        <taxon>Endozoicomonadaceae</taxon>
        <taxon>Endozoicomonas</taxon>
    </lineage>
</organism>
<dbReference type="Gene3D" id="1.25.40.10">
    <property type="entry name" value="Tetratricopeptide repeat domain"/>
    <property type="match status" value="1"/>
</dbReference>
<dbReference type="PROSITE" id="PS00019">
    <property type="entry name" value="ACTININ_1"/>
    <property type="match status" value="1"/>
</dbReference>
<dbReference type="AlphaFoldDB" id="A0A081NHT5"/>
<accession>A0A081NHT5</accession>
<evidence type="ECO:0000256" key="1">
    <source>
        <dbReference type="PROSITE-ProRule" id="PRU00325"/>
    </source>
</evidence>
<comment type="caution">
    <text evidence="3">The sequence shown here is derived from an EMBL/GenBank/DDBJ whole genome shotgun (WGS) entry which is preliminary data.</text>
</comment>
<dbReference type="RefSeq" id="WP_034835039.1">
    <property type="nucleotide sequence ID" value="NZ_JOKH01000002.1"/>
</dbReference>
<keyword evidence="1" id="KW-0862">Zinc</keyword>
<dbReference type="SUPFAM" id="SSF48452">
    <property type="entry name" value="TPR-like"/>
    <property type="match status" value="1"/>
</dbReference>
<reference evidence="3 4" key="1">
    <citation type="submission" date="2014-06" db="EMBL/GenBank/DDBJ databases">
        <title>Whole Genome Sequences of Three Symbiotic Endozoicomonas Bacteria.</title>
        <authorList>
            <person name="Neave M.J."/>
            <person name="Apprill A."/>
            <person name="Voolstra C.R."/>
        </authorList>
    </citation>
    <scope>NUCLEOTIDE SEQUENCE [LARGE SCALE GENOMIC DNA]</scope>
    <source>
        <strain evidence="3 4">DSM 25634</strain>
    </source>
</reference>
<dbReference type="eggNOG" id="COG4715">
    <property type="taxonomic scope" value="Bacteria"/>
</dbReference>
<dbReference type="PROSITE" id="PS50966">
    <property type="entry name" value="ZF_SWIM"/>
    <property type="match status" value="1"/>
</dbReference>
<dbReference type="InterPro" id="IPR007527">
    <property type="entry name" value="Znf_SWIM"/>
</dbReference>
<feature type="domain" description="SWIM-type" evidence="2">
    <location>
        <begin position="53"/>
        <end position="90"/>
    </location>
</feature>
<keyword evidence="4" id="KW-1185">Reference proteome</keyword>
<dbReference type="InterPro" id="IPR001589">
    <property type="entry name" value="Actinin_actin-bd_CS"/>
</dbReference>
<evidence type="ECO:0000313" key="3">
    <source>
        <dbReference type="EMBL" id="KEQ18008.1"/>
    </source>
</evidence>
<evidence type="ECO:0000313" key="4">
    <source>
        <dbReference type="Proteomes" id="UP000028073"/>
    </source>
</evidence>
<protein>
    <recommendedName>
        <fullName evidence="2">SWIM-type domain-containing protein</fullName>
    </recommendedName>
</protein>
<dbReference type="EMBL" id="JOKH01000002">
    <property type="protein sequence ID" value="KEQ18008.1"/>
    <property type="molecule type" value="Genomic_DNA"/>
</dbReference>
<keyword evidence="1" id="KW-0863">Zinc-finger</keyword>
<dbReference type="InterPro" id="IPR011990">
    <property type="entry name" value="TPR-like_helical_dom_sf"/>
</dbReference>
<keyword evidence="1" id="KW-0479">Metal-binding</keyword>
<sequence>MNDRPEITDQQLVKLAGEKAFTRGKGYYQEGRVGDLSVHGQRVSAEVMGNEVYQVNLVYTQSALDGSCECPASDGIDFCKHCVSVAMVLRDKVSVPHVKKGAQAADVLEAYLLQMPKEELVGHLVDMIDSSRSVREEWLLKAETSLGIMDRKTIRKRITAAIPYNRHYFRYAQVRQYFANIEHVFSVLEPPLKKLAATDQMELLDYATSRIVRALETVDDSGGFRFDPVAQIQRLYVDAFSALNWSEDQKAEHLIQLLLQDEDEWHGRIPDDFSEVMSAECLDAFLAIAQARWDKLPRLKSDNWRDRFAYDRLLRVLQVVPTLENDYKTLIHLYKKIARTEEEYLVIARSYMELGEYDDAQNYLDRARQNSRFSESAEIHELQQQLLLKTGRSSEALQDVWEQFTESPTLSTFEHLTELSGQLADQDDWRQKAIDWLKERVANTRGYHHYRVLNTLMMTYLSESDLESAWQLVSDASPDVALLYELRKHFRQDGERSRFIYEKLVQHCVEKKTNKSYQEAVELLVECQQILVELNQQQVFIQWLNKLKEAYKIKRNFIGFLNEQFPEY</sequence>